<evidence type="ECO:0000313" key="1">
    <source>
        <dbReference type="EMBL" id="KAF9730633.1"/>
    </source>
</evidence>
<proteinExistence type="predicted"/>
<keyword evidence="2" id="KW-1185">Reference proteome</keyword>
<gene>
    <name evidence="1" type="ORF">PMIN01_11502</name>
</gene>
<dbReference type="AlphaFoldDB" id="A0A9P6G8U2"/>
<accession>A0A9P6G8U2</accession>
<evidence type="ECO:0000313" key="2">
    <source>
        <dbReference type="Proteomes" id="UP000756921"/>
    </source>
</evidence>
<protein>
    <submittedName>
        <fullName evidence="1">Uncharacterized protein</fullName>
    </submittedName>
</protein>
<sequence>MSFPTTPAFVHVGTWDNETRKHPAMKWMEEYTLSFNKRAEWDKEESEWVSFSWFYSSEFQNDPTSSSTYNEMTHHHLQLSPDFTFVRPDGKSSTGNAAAFAESKTMYQHFTSEFHDPCFIITWETEFGWEMIGQAHIFANLRGNATAQEEKVQDSGGRDWDIKVPAAFHFWYVRKEGAPHGGIVMEKKEVMCDSLPAMQRLTARGVFQQP</sequence>
<reference evidence="1" key="1">
    <citation type="journal article" date="2020" name="Mol. Plant Microbe Interact.">
        <title>Genome Sequence of the Biocontrol Agent Coniothyrium minitans strain Conio (IMI 134523).</title>
        <authorList>
            <person name="Patel D."/>
            <person name="Shittu T.A."/>
            <person name="Baroncelli R."/>
            <person name="Muthumeenakshi S."/>
            <person name="Osborne T.H."/>
            <person name="Janganan T.K."/>
            <person name="Sreenivasaprasad S."/>
        </authorList>
    </citation>
    <scope>NUCLEOTIDE SEQUENCE</scope>
    <source>
        <strain evidence="1">Conio</strain>
    </source>
</reference>
<name>A0A9P6G8U2_9PLEO</name>
<comment type="caution">
    <text evidence="1">The sequence shown here is derived from an EMBL/GenBank/DDBJ whole genome shotgun (WGS) entry which is preliminary data.</text>
</comment>
<dbReference type="EMBL" id="WJXW01000014">
    <property type="protein sequence ID" value="KAF9730633.1"/>
    <property type="molecule type" value="Genomic_DNA"/>
</dbReference>
<dbReference type="OrthoDB" id="5271918at2759"/>
<organism evidence="1 2">
    <name type="scientific">Paraphaeosphaeria minitans</name>
    <dbReference type="NCBI Taxonomy" id="565426"/>
    <lineage>
        <taxon>Eukaryota</taxon>
        <taxon>Fungi</taxon>
        <taxon>Dikarya</taxon>
        <taxon>Ascomycota</taxon>
        <taxon>Pezizomycotina</taxon>
        <taxon>Dothideomycetes</taxon>
        <taxon>Pleosporomycetidae</taxon>
        <taxon>Pleosporales</taxon>
        <taxon>Massarineae</taxon>
        <taxon>Didymosphaeriaceae</taxon>
        <taxon>Paraphaeosphaeria</taxon>
    </lineage>
</organism>
<dbReference type="Proteomes" id="UP000756921">
    <property type="component" value="Unassembled WGS sequence"/>
</dbReference>